<protein>
    <submittedName>
        <fullName evidence="2">Uncharacterized protein</fullName>
    </submittedName>
</protein>
<organism evidence="2 3">
    <name type="scientific">Clonostachys rhizophaga</name>
    <dbReference type="NCBI Taxonomy" id="160324"/>
    <lineage>
        <taxon>Eukaryota</taxon>
        <taxon>Fungi</taxon>
        <taxon>Dikarya</taxon>
        <taxon>Ascomycota</taxon>
        <taxon>Pezizomycotina</taxon>
        <taxon>Sordariomycetes</taxon>
        <taxon>Hypocreomycetidae</taxon>
        <taxon>Hypocreales</taxon>
        <taxon>Bionectriaceae</taxon>
        <taxon>Clonostachys</taxon>
    </lineage>
</organism>
<keyword evidence="3" id="KW-1185">Reference proteome</keyword>
<gene>
    <name evidence="2" type="ORF">CRHIZ90672A_00011994</name>
</gene>
<evidence type="ECO:0000256" key="1">
    <source>
        <dbReference type="SAM" id="MobiDB-lite"/>
    </source>
</evidence>
<dbReference type="Proteomes" id="UP000696573">
    <property type="component" value="Unassembled WGS sequence"/>
</dbReference>
<dbReference type="AlphaFoldDB" id="A0A9N9VK38"/>
<sequence>MDQGPTAASQVSAYSYSPDDYLSGYKDDTQAVGMYFDGGVASAMSLSPSGSGSVEGGGEAVAGEEKEDASIFFDSSSSTQAVMTSGGNTETRYLLNQLESSVAVSPTHSSEGKPSYVAKPYDAYGAPRSVSSGKQAVQSIR</sequence>
<name>A0A9N9VK38_9HYPO</name>
<feature type="compositionally biased region" description="Polar residues" evidence="1">
    <location>
        <begin position="73"/>
        <end position="86"/>
    </location>
</feature>
<accession>A0A9N9VK38</accession>
<proteinExistence type="predicted"/>
<feature type="compositionally biased region" description="Polar residues" evidence="1">
    <location>
        <begin position="129"/>
        <end position="141"/>
    </location>
</feature>
<reference evidence="2" key="1">
    <citation type="submission" date="2021-10" db="EMBL/GenBank/DDBJ databases">
        <authorList>
            <person name="Piombo E."/>
        </authorList>
    </citation>
    <scope>NUCLEOTIDE SEQUENCE</scope>
</reference>
<comment type="caution">
    <text evidence="2">The sequence shown here is derived from an EMBL/GenBank/DDBJ whole genome shotgun (WGS) entry which is preliminary data.</text>
</comment>
<evidence type="ECO:0000313" key="2">
    <source>
        <dbReference type="EMBL" id="CAH0024809.1"/>
    </source>
</evidence>
<dbReference type="EMBL" id="CABFNQ020000700">
    <property type="protein sequence ID" value="CAH0024809.1"/>
    <property type="molecule type" value="Genomic_DNA"/>
</dbReference>
<feature type="region of interest" description="Disordered" evidence="1">
    <location>
        <begin position="45"/>
        <end position="86"/>
    </location>
</feature>
<evidence type="ECO:0000313" key="3">
    <source>
        <dbReference type="Proteomes" id="UP000696573"/>
    </source>
</evidence>
<feature type="region of interest" description="Disordered" evidence="1">
    <location>
        <begin position="101"/>
        <end position="141"/>
    </location>
</feature>